<dbReference type="EMBL" id="BMQL01000041">
    <property type="protein sequence ID" value="GGR27479.1"/>
    <property type="molecule type" value="Genomic_DNA"/>
</dbReference>
<dbReference type="Pfam" id="PF00589">
    <property type="entry name" value="Phage_integrase"/>
    <property type="match status" value="1"/>
</dbReference>
<dbReference type="PROSITE" id="PS51898">
    <property type="entry name" value="TYR_RECOMBINASE"/>
    <property type="match status" value="1"/>
</dbReference>
<evidence type="ECO:0000259" key="6">
    <source>
        <dbReference type="PROSITE" id="PS51898"/>
    </source>
</evidence>
<comment type="similarity">
    <text evidence="1">Belongs to the 'phage' integrase family.</text>
</comment>
<name>A0A918CIT2_9DEIO</name>
<evidence type="ECO:0000256" key="4">
    <source>
        <dbReference type="ARBA" id="ARBA00023172"/>
    </source>
</evidence>
<dbReference type="PANTHER" id="PTHR30349:SF64">
    <property type="entry name" value="PROPHAGE INTEGRASE INTD-RELATED"/>
    <property type="match status" value="1"/>
</dbReference>
<evidence type="ECO:0000256" key="2">
    <source>
        <dbReference type="ARBA" id="ARBA00022908"/>
    </source>
</evidence>
<dbReference type="GO" id="GO:0015074">
    <property type="term" value="P:DNA integration"/>
    <property type="evidence" value="ECO:0007669"/>
    <property type="project" value="UniProtKB-KW"/>
</dbReference>
<keyword evidence="4" id="KW-0233">DNA recombination</keyword>
<dbReference type="PROSITE" id="PS51900">
    <property type="entry name" value="CB"/>
    <property type="match status" value="1"/>
</dbReference>
<accession>A0A918CIT2</accession>
<dbReference type="InterPro" id="IPR010998">
    <property type="entry name" value="Integrase_recombinase_N"/>
</dbReference>
<dbReference type="Gene3D" id="1.10.150.130">
    <property type="match status" value="1"/>
</dbReference>
<organism evidence="8 9">
    <name type="scientific">Deinococcus ruber</name>
    <dbReference type="NCBI Taxonomy" id="1848197"/>
    <lineage>
        <taxon>Bacteria</taxon>
        <taxon>Thermotogati</taxon>
        <taxon>Deinococcota</taxon>
        <taxon>Deinococci</taxon>
        <taxon>Deinococcales</taxon>
        <taxon>Deinococcaceae</taxon>
        <taxon>Deinococcus</taxon>
    </lineage>
</organism>
<reference evidence="8" key="1">
    <citation type="journal article" date="2014" name="Int. J. Syst. Evol. Microbiol.">
        <title>Complete genome sequence of Corynebacterium casei LMG S-19264T (=DSM 44701T), isolated from a smear-ripened cheese.</title>
        <authorList>
            <consortium name="US DOE Joint Genome Institute (JGI-PGF)"/>
            <person name="Walter F."/>
            <person name="Albersmeier A."/>
            <person name="Kalinowski J."/>
            <person name="Ruckert C."/>
        </authorList>
    </citation>
    <scope>NUCLEOTIDE SEQUENCE</scope>
    <source>
        <strain evidence="8">JCM 31311</strain>
    </source>
</reference>
<evidence type="ECO:0008006" key="10">
    <source>
        <dbReference type="Google" id="ProtNLM"/>
    </source>
</evidence>
<dbReference type="RefSeq" id="WP_229776422.1">
    <property type="nucleotide sequence ID" value="NZ_BMQL01000041.1"/>
</dbReference>
<dbReference type="GO" id="GO:0006310">
    <property type="term" value="P:DNA recombination"/>
    <property type="evidence" value="ECO:0007669"/>
    <property type="project" value="UniProtKB-KW"/>
</dbReference>
<dbReference type="InterPro" id="IPR004107">
    <property type="entry name" value="Integrase_SAM-like_N"/>
</dbReference>
<evidence type="ECO:0000256" key="1">
    <source>
        <dbReference type="ARBA" id="ARBA00008857"/>
    </source>
</evidence>
<proteinExistence type="inferred from homology"/>
<gene>
    <name evidence="8" type="ORF">GCM10008957_43500</name>
</gene>
<reference evidence="8" key="2">
    <citation type="submission" date="2020-09" db="EMBL/GenBank/DDBJ databases">
        <authorList>
            <person name="Sun Q."/>
            <person name="Ohkuma M."/>
        </authorList>
    </citation>
    <scope>NUCLEOTIDE SEQUENCE</scope>
    <source>
        <strain evidence="8">JCM 31311</strain>
    </source>
</reference>
<evidence type="ECO:0000256" key="3">
    <source>
        <dbReference type="ARBA" id="ARBA00023125"/>
    </source>
</evidence>
<dbReference type="SUPFAM" id="SSF56349">
    <property type="entry name" value="DNA breaking-rejoining enzymes"/>
    <property type="match status" value="1"/>
</dbReference>
<dbReference type="Pfam" id="PF14659">
    <property type="entry name" value="Phage_int_SAM_3"/>
    <property type="match status" value="1"/>
</dbReference>
<feature type="domain" description="Core-binding (CB)" evidence="7">
    <location>
        <begin position="99"/>
        <end position="181"/>
    </location>
</feature>
<keyword evidence="9" id="KW-1185">Reference proteome</keyword>
<keyword evidence="3 5" id="KW-0238">DNA-binding</keyword>
<dbReference type="InterPro" id="IPR011010">
    <property type="entry name" value="DNA_brk_join_enz"/>
</dbReference>
<dbReference type="Proteomes" id="UP000603865">
    <property type="component" value="Unassembled WGS sequence"/>
</dbReference>
<keyword evidence="2" id="KW-0229">DNA integration</keyword>
<comment type="caution">
    <text evidence="8">The sequence shown here is derived from an EMBL/GenBank/DDBJ whole genome shotgun (WGS) entry which is preliminary data.</text>
</comment>
<protein>
    <recommendedName>
        <fullName evidence="10">Site-specific integrase</fullName>
    </recommendedName>
</protein>
<feature type="domain" description="Tyr recombinase" evidence="6">
    <location>
        <begin position="202"/>
        <end position="397"/>
    </location>
</feature>
<dbReference type="InterPro" id="IPR044068">
    <property type="entry name" value="CB"/>
</dbReference>
<dbReference type="GO" id="GO:0003677">
    <property type="term" value="F:DNA binding"/>
    <property type="evidence" value="ECO:0007669"/>
    <property type="project" value="UniProtKB-UniRule"/>
</dbReference>
<evidence type="ECO:0000313" key="9">
    <source>
        <dbReference type="Proteomes" id="UP000603865"/>
    </source>
</evidence>
<dbReference type="InterPro" id="IPR002104">
    <property type="entry name" value="Integrase_catalytic"/>
</dbReference>
<dbReference type="InterPro" id="IPR050090">
    <property type="entry name" value="Tyrosine_recombinase_XerCD"/>
</dbReference>
<sequence>MSPTTPASPRRTPAANLRRRVGAGCVHPVYTQGKISAWRGLASYKDPGSGKQCRRSVTRKTRSAAEKALKELIATLPKAAPVSRKRHQPTALPTTGHEDSVLAYLNRWLAHKRRELRPTTYRAYVNELRHLIPELGHLPLTALTAMQIQQAITDRLDRQASTVKCLSTALRTLRMALRQAVLWGVLPANPASLVRAPRIQPTEMTMWTQEETRRFLEHAHTHRLAPLFTLALSSGMRRGELLALSWGDVHLERAEVTVTHTYIRDLTGAWILGEPKTRAGYRSIPLADDMVALLRKHRHEEESWFGRRTDEHPVFTQSTGERADPSNLARLFHRLVREANVPRIRFHDLRHTSASLLIRQGVPAKVVSDRLGHADVAFTLRVYTHLYDDQRRAAAIPLTQLLSAAPAEVQSGDLVAQLQALIAMLVKER</sequence>
<dbReference type="Gene3D" id="1.10.443.10">
    <property type="entry name" value="Intergrase catalytic core"/>
    <property type="match status" value="1"/>
</dbReference>
<dbReference type="CDD" id="cd01189">
    <property type="entry name" value="INT_ICEBs1_C_like"/>
    <property type="match status" value="1"/>
</dbReference>
<evidence type="ECO:0000313" key="8">
    <source>
        <dbReference type="EMBL" id="GGR27479.1"/>
    </source>
</evidence>
<dbReference type="AlphaFoldDB" id="A0A918CIT2"/>
<evidence type="ECO:0000256" key="5">
    <source>
        <dbReference type="PROSITE-ProRule" id="PRU01248"/>
    </source>
</evidence>
<dbReference type="InterPro" id="IPR013762">
    <property type="entry name" value="Integrase-like_cat_sf"/>
</dbReference>
<dbReference type="PANTHER" id="PTHR30349">
    <property type="entry name" value="PHAGE INTEGRASE-RELATED"/>
    <property type="match status" value="1"/>
</dbReference>
<evidence type="ECO:0000259" key="7">
    <source>
        <dbReference type="PROSITE" id="PS51900"/>
    </source>
</evidence>